<name>A0A125NVK0_HYPSL</name>
<gene>
    <name evidence="1" type="ORF">APY04_1229</name>
</gene>
<sequence>MLAQYYADAGTSAPTVWHTTPEKPRQHAILRTQPIQSCDWIRSARRHALLRADDG</sequence>
<proteinExistence type="predicted"/>
<evidence type="ECO:0000313" key="1">
    <source>
        <dbReference type="EMBL" id="KWT70020.1"/>
    </source>
</evidence>
<dbReference type="EMBL" id="LMTR01000040">
    <property type="protein sequence ID" value="KWT70020.1"/>
    <property type="molecule type" value="Genomic_DNA"/>
</dbReference>
<accession>A0A125NVK0</accession>
<reference evidence="1 2" key="1">
    <citation type="submission" date="2015-10" db="EMBL/GenBank/DDBJ databases">
        <title>Transcriptomic analysis of a linuron degrading triple-species bacterial consortium.</title>
        <authorList>
            <person name="Albers P."/>
        </authorList>
    </citation>
    <scope>NUCLEOTIDE SEQUENCE [LARGE SCALE GENOMIC DNA]</scope>
    <source>
        <strain evidence="1 2">WDL6</strain>
    </source>
</reference>
<protein>
    <submittedName>
        <fullName evidence="1">Uncharacterized protein</fullName>
    </submittedName>
</protein>
<comment type="caution">
    <text evidence="1">The sequence shown here is derived from an EMBL/GenBank/DDBJ whole genome shotgun (WGS) entry which is preliminary data.</text>
</comment>
<dbReference type="Proteomes" id="UP000059074">
    <property type="component" value="Unassembled WGS sequence"/>
</dbReference>
<dbReference type="PATRIC" id="fig|121290.4.peg.3190"/>
<keyword evidence="2" id="KW-1185">Reference proteome</keyword>
<organism evidence="1 2">
    <name type="scientific">Hyphomicrobium sulfonivorans</name>
    <dbReference type="NCBI Taxonomy" id="121290"/>
    <lineage>
        <taxon>Bacteria</taxon>
        <taxon>Pseudomonadati</taxon>
        <taxon>Pseudomonadota</taxon>
        <taxon>Alphaproteobacteria</taxon>
        <taxon>Hyphomicrobiales</taxon>
        <taxon>Hyphomicrobiaceae</taxon>
        <taxon>Hyphomicrobium</taxon>
    </lineage>
</organism>
<dbReference type="AlphaFoldDB" id="A0A125NVK0"/>
<evidence type="ECO:0000313" key="2">
    <source>
        <dbReference type="Proteomes" id="UP000059074"/>
    </source>
</evidence>